<dbReference type="Pfam" id="PF00392">
    <property type="entry name" value="GntR"/>
    <property type="match status" value="1"/>
</dbReference>
<evidence type="ECO:0000256" key="4">
    <source>
        <dbReference type="ARBA" id="ARBA00023125"/>
    </source>
</evidence>
<keyword evidence="2" id="KW-0663">Pyridoxal phosphate</keyword>
<dbReference type="EMBL" id="AP007255">
    <property type="protein sequence ID" value="BAE50180.1"/>
    <property type="molecule type" value="Genomic_DNA"/>
</dbReference>
<dbReference type="PRINTS" id="PR00035">
    <property type="entry name" value="HTHGNTR"/>
</dbReference>
<evidence type="ECO:0000313" key="7">
    <source>
        <dbReference type="EMBL" id="BAE50180.1"/>
    </source>
</evidence>
<sequence length="547" mass="58727">MHDRASSRMAAMASKSWLPRWGRWRKVVRSVLADMVALLSYSDWAESGSLKRSTSFIIMEPLPESAMPPPLPLALPDLDAPLHRRLYLALRDSILDGRLAEGAALPSSRGLAAQLGVARNTVLAAYDLLAAEGFTEAHRGSATRVAARHPLVGAAPAGEEAPPSPLPPRTRAWGAAPPMILVRDPFRPFAPGVPDLAAFPHAEWRRVLGRLWRRPPLELMGGIDPLGHAPLRHAIAEHLGRSRAVRCDPAQVMIMGGSQQALDLVARVLLEPGEAVLVEDPCYGGLTGVLRAAGAQVQAVAVDGQGFDPELAERQCPSARLTFVTPSHQFPTGATMPLSRRLALIHWAERVGGWVIEDDYDSDFHHAGSPTASLQGLDRGGRTLYLGTFSKSMFPGLRLGWLVVPPPLLPAFVAARRIADMAPAGLTQAAMAAFMTEGHFGAHLRRMRTLYGQRRRALLDAAPRILGPNLPVTAGEAGLHAILWLPAGCDDFQAAEAARARGLAPSPLSFHRVTKGCPGLVLGYGNLAGSSLEEALQRLREAIITLI</sequence>
<organism evidence="7 8">
    <name type="scientific">Paramagnetospirillum magneticum (strain ATCC 700264 / AMB-1)</name>
    <name type="common">Magnetospirillum magneticum</name>
    <dbReference type="NCBI Taxonomy" id="342108"/>
    <lineage>
        <taxon>Bacteria</taxon>
        <taxon>Pseudomonadati</taxon>
        <taxon>Pseudomonadota</taxon>
        <taxon>Alphaproteobacteria</taxon>
        <taxon>Rhodospirillales</taxon>
        <taxon>Magnetospirillaceae</taxon>
        <taxon>Paramagnetospirillum</taxon>
    </lineage>
</organism>
<dbReference type="GO" id="GO:0003700">
    <property type="term" value="F:DNA-binding transcription factor activity"/>
    <property type="evidence" value="ECO:0007669"/>
    <property type="project" value="InterPro"/>
</dbReference>
<dbReference type="InterPro" id="IPR015421">
    <property type="entry name" value="PyrdxlP-dep_Trfase_major"/>
</dbReference>
<evidence type="ECO:0000256" key="2">
    <source>
        <dbReference type="ARBA" id="ARBA00022898"/>
    </source>
</evidence>
<dbReference type="InterPro" id="IPR004839">
    <property type="entry name" value="Aminotransferase_I/II_large"/>
</dbReference>
<proteinExistence type="inferred from homology"/>
<gene>
    <name evidence="7" type="ordered locus">amb1376</name>
</gene>
<name>Q2W7J5_PARM1</name>
<reference evidence="7 8" key="1">
    <citation type="journal article" date="2005" name="DNA Res.">
        <title>Complete genome sequence of the facultative anaerobic magnetotactic bacterium Magnetospirillum sp. strain AMB-1.</title>
        <authorList>
            <person name="Matsunaga T."/>
            <person name="Okamura Y."/>
            <person name="Fukuda Y."/>
            <person name="Wahyudi A.T."/>
            <person name="Murase Y."/>
            <person name="Takeyama H."/>
        </authorList>
    </citation>
    <scope>NUCLEOTIDE SEQUENCE [LARGE SCALE GENOMIC DNA]</scope>
    <source>
        <strain evidence="8">ATCC 700264 / AMB-1</strain>
    </source>
</reference>
<dbReference type="InterPro" id="IPR036388">
    <property type="entry name" value="WH-like_DNA-bd_sf"/>
</dbReference>
<evidence type="ECO:0000256" key="1">
    <source>
        <dbReference type="ARBA" id="ARBA00005384"/>
    </source>
</evidence>
<dbReference type="SUPFAM" id="SSF46785">
    <property type="entry name" value="Winged helix' DNA-binding domain"/>
    <property type="match status" value="1"/>
</dbReference>
<dbReference type="InterPro" id="IPR015424">
    <property type="entry name" value="PyrdxlP-dep_Trfase"/>
</dbReference>
<dbReference type="Pfam" id="PF00155">
    <property type="entry name" value="Aminotran_1_2"/>
    <property type="match status" value="1"/>
</dbReference>
<evidence type="ECO:0000259" key="6">
    <source>
        <dbReference type="PROSITE" id="PS50949"/>
    </source>
</evidence>
<dbReference type="CDD" id="cd07377">
    <property type="entry name" value="WHTH_GntR"/>
    <property type="match status" value="1"/>
</dbReference>
<dbReference type="InterPro" id="IPR036390">
    <property type="entry name" value="WH_DNA-bd_sf"/>
</dbReference>
<accession>Q2W7J5</accession>
<protein>
    <submittedName>
        <fullName evidence="7">Transcriptional regulator</fullName>
    </submittedName>
</protein>
<dbReference type="CDD" id="cd00609">
    <property type="entry name" value="AAT_like"/>
    <property type="match status" value="1"/>
</dbReference>
<keyword evidence="4" id="KW-0238">DNA-binding</keyword>
<evidence type="ECO:0000256" key="5">
    <source>
        <dbReference type="ARBA" id="ARBA00023163"/>
    </source>
</evidence>
<dbReference type="AlphaFoldDB" id="Q2W7J5"/>
<comment type="similarity">
    <text evidence="1">In the C-terminal section; belongs to the class-I pyridoxal-phosphate-dependent aminotransferase family.</text>
</comment>
<feature type="domain" description="HTH gntR-type" evidence="6">
    <location>
        <begin position="80"/>
        <end position="148"/>
    </location>
</feature>
<dbReference type="GO" id="GO:0003677">
    <property type="term" value="F:DNA binding"/>
    <property type="evidence" value="ECO:0007669"/>
    <property type="project" value="UniProtKB-KW"/>
</dbReference>
<dbReference type="Gene3D" id="1.10.10.10">
    <property type="entry name" value="Winged helix-like DNA-binding domain superfamily/Winged helix DNA-binding domain"/>
    <property type="match status" value="1"/>
</dbReference>
<keyword evidence="3" id="KW-0805">Transcription regulation</keyword>
<dbReference type="KEGG" id="mag:amb1376"/>
<dbReference type="SMART" id="SM00345">
    <property type="entry name" value="HTH_GNTR"/>
    <property type="match status" value="1"/>
</dbReference>
<keyword evidence="8" id="KW-1185">Reference proteome</keyword>
<evidence type="ECO:0000313" key="8">
    <source>
        <dbReference type="Proteomes" id="UP000007058"/>
    </source>
</evidence>
<dbReference type="PANTHER" id="PTHR46577">
    <property type="entry name" value="HTH-TYPE TRANSCRIPTIONAL REGULATORY PROTEIN GABR"/>
    <property type="match status" value="1"/>
</dbReference>
<dbReference type="PANTHER" id="PTHR46577:SF1">
    <property type="entry name" value="HTH-TYPE TRANSCRIPTIONAL REGULATORY PROTEIN GABR"/>
    <property type="match status" value="1"/>
</dbReference>
<evidence type="ECO:0000256" key="3">
    <source>
        <dbReference type="ARBA" id="ARBA00023015"/>
    </source>
</evidence>
<dbReference type="SUPFAM" id="SSF53383">
    <property type="entry name" value="PLP-dependent transferases"/>
    <property type="match status" value="1"/>
</dbReference>
<dbReference type="Proteomes" id="UP000007058">
    <property type="component" value="Chromosome"/>
</dbReference>
<keyword evidence="5" id="KW-0804">Transcription</keyword>
<dbReference type="GO" id="GO:0030170">
    <property type="term" value="F:pyridoxal phosphate binding"/>
    <property type="evidence" value="ECO:0007669"/>
    <property type="project" value="InterPro"/>
</dbReference>
<dbReference type="InterPro" id="IPR051446">
    <property type="entry name" value="HTH_trans_reg/aminotransferase"/>
</dbReference>
<dbReference type="Gene3D" id="3.40.640.10">
    <property type="entry name" value="Type I PLP-dependent aspartate aminotransferase-like (Major domain)"/>
    <property type="match status" value="1"/>
</dbReference>
<dbReference type="STRING" id="342108.amb1376"/>
<dbReference type="InterPro" id="IPR000524">
    <property type="entry name" value="Tscrpt_reg_HTH_GntR"/>
</dbReference>
<dbReference type="HOGENOM" id="CLU_017584_0_1_5"/>
<dbReference type="PROSITE" id="PS50949">
    <property type="entry name" value="HTH_GNTR"/>
    <property type="match status" value="1"/>
</dbReference>